<evidence type="ECO:0000313" key="3">
    <source>
        <dbReference type="Proteomes" id="UP001623592"/>
    </source>
</evidence>
<proteinExistence type="predicted"/>
<dbReference type="InterPro" id="IPR009677">
    <property type="entry name" value="DUF1266"/>
</dbReference>
<dbReference type="EMBL" id="JBJIAA010000008">
    <property type="protein sequence ID" value="MFL0250943.1"/>
    <property type="molecule type" value="Genomic_DNA"/>
</dbReference>
<dbReference type="Pfam" id="PF06889">
    <property type="entry name" value="DUF1266"/>
    <property type="match status" value="1"/>
</dbReference>
<organism evidence="2 3">
    <name type="scientific">Clostridium neuense</name>
    <dbReference type="NCBI Taxonomy" id="1728934"/>
    <lineage>
        <taxon>Bacteria</taxon>
        <taxon>Bacillati</taxon>
        <taxon>Bacillota</taxon>
        <taxon>Clostridia</taxon>
        <taxon>Eubacteriales</taxon>
        <taxon>Clostridiaceae</taxon>
        <taxon>Clostridium</taxon>
    </lineage>
</organism>
<protein>
    <submittedName>
        <fullName evidence="2">DUF1266 domain-containing protein</fullName>
    </submittedName>
</protein>
<feature type="domain" description="DUF1266" evidence="1">
    <location>
        <begin position="58"/>
        <end position="218"/>
    </location>
</feature>
<comment type="caution">
    <text evidence="2">The sequence shown here is derived from an EMBL/GenBank/DDBJ whole genome shotgun (WGS) entry which is preliminary data.</text>
</comment>
<keyword evidence="3" id="KW-1185">Reference proteome</keyword>
<evidence type="ECO:0000259" key="1">
    <source>
        <dbReference type="Pfam" id="PF06889"/>
    </source>
</evidence>
<gene>
    <name evidence="2" type="ORF">ACJDT4_10965</name>
</gene>
<sequence length="222" mass="26581">MNIRREINESVDKQKLFMLSMAYLCSDKDLLWQNKIYGWKCNINTNDNVVKDRLKFLEIQNSEDLKQKIDWFLNTGFRKDFNEKMYFLKGFSSKDRKDHINSLSEDDEQYKKLFIVEYYMNKLPLSTITAYDYSWCCYLYFAGNALGYISDNETWLLVKEVSQNIQKAYSGWEYYVTSYAAGAQFHALDTAFNFIKKNSKFFERYFLSPKSPANRIEWEIEL</sequence>
<reference evidence="2 3" key="1">
    <citation type="submission" date="2024-11" db="EMBL/GenBank/DDBJ databases">
        <authorList>
            <person name="Heng Y.C."/>
            <person name="Lim A.C.H."/>
            <person name="Lee J.K.Y."/>
            <person name="Kittelmann S."/>
        </authorList>
    </citation>
    <scope>NUCLEOTIDE SEQUENCE [LARGE SCALE GENOMIC DNA]</scope>
    <source>
        <strain evidence="2 3">WILCCON 0114</strain>
    </source>
</reference>
<evidence type="ECO:0000313" key="2">
    <source>
        <dbReference type="EMBL" id="MFL0250943.1"/>
    </source>
</evidence>
<dbReference type="Proteomes" id="UP001623592">
    <property type="component" value="Unassembled WGS sequence"/>
</dbReference>
<name>A0ABW8TGX3_9CLOT</name>
<dbReference type="RefSeq" id="WP_406787602.1">
    <property type="nucleotide sequence ID" value="NZ_JBJIAA010000008.1"/>
</dbReference>
<accession>A0ABW8TGX3</accession>